<keyword evidence="3" id="KW-1185">Reference proteome</keyword>
<evidence type="ECO:0000313" key="2">
    <source>
        <dbReference type="EMBL" id="SOC81430.1"/>
    </source>
</evidence>
<evidence type="ECO:0000313" key="3">
    <source>
        <dbReference type="Proteomes" id="UP000219193"/>
    </source>
</evidence>
<feature type="chain" id="PRO_5012673651" evidence="1">
    <location>
        <begin position="23"/>
        <end position="534"/>
    </location>
</feature>
<dbReference type="OrthoDB" id="972683at2"/>
<dbReference type="PROSITE" id="PS51257">
    <property type="entry name" value="PROKAR_LIPOPROTEIN"/>
    <property type="match status" value="1"/>
</dbReference>
<feature type="signal peptide" evidence="1">
    <location>
        <begin position="1"/>
        <end position="22"/>
    </location>
</feature>
<name>A0A285X7X6_9FLAO</name>
<dbReference type="Proteomes" id="UP000219193">
    <property type="component" value="Unassembled WGS sequence"/>
</dbReference>
<organism evidence="2 3">
    <name type="scientific">Salinimicrobium sediminis</name>
    <dbReference type="NCBI Taxonomy" id="1343891"/>
    <lineage>
        <taxon>Bacteria</taxon>
        <taxon>Pseudomonadati</taxon>
        <taxon>Bacteroidota</taxon>
        <taxon>Flavobacteriia</taxon>
        <taxon>Flavobacteriales</taxon>
        <taxon>Flavobacteriaceae</taxon>
        <taxon>Salinimicrobium</taxon>
    </lineage>
</organism>
<sequence>MKKMNVYLLGLTILTFVFSSCSKEENKIDPETDFATLTFSAIVEDLTNKETSKQSTADIPICTDDTPAYVEIILMQEDSEIVGSAGDPFRIDLVAGQLFTQEVPELQLTPGNYTLEYFAVYNSAGDPIWLAPTEGSILSEFVDNALPYNISLGAGVKKYVDVSVLCYDDRNVNEYGYGFFDFETTETFEYCFFANYCDENGRHYPARYSVDITIDGEPVVTGVINTTGTNEDGDWYADPLCLHLPDLPEFDDDEEYLDYTVTLLDWEGVYDAEEMTITGSLSRNDIMENFNGDAGIDYEHLRFGCEDGNGELPDGIPSFDAAAFSDPTNITNPYYGPPSDAIYEYEVYEVEDGEWGDEPEETVLIERRTSTKEVMGITTVIQHDVVFVDGVIIEDTDDWLAQDDDGNLWYMGEYSESYDELGNFLGTEGSWEAGVDGALPGYWLPGNPVVGQFYYQEYYAGEAEDYAEVIALGETVEVNGIIYENVMITRDVNPFEPEVYELKYYAHGTGLIMEEAYEEGELVEVVILIGIMME</sequence>
<protein>
    <submittedName>
        <fullName evidence="2">Uncharacterized protein</fullName>
    </submittedName>
</protein>
<gene>
    <name evidence="2" type="ORF">SAMN06296241_3006</name>
</gene>
<dbReference type="AlphaFoldDB" id="A0A285X7X6"/>
<proteinExistence type="predicted"/>
<evidence type="ECO:0000256" key="1">
    <source>
        <dbReference type="SAM" id="SignalP"/>
    </source>
</evidence>
<dbReference type="EMBL" id="OCMF01000005">
    <property type="protein sequence ID" value="SOC81430.1"/>
    <property type="molecule type" value="Genomic_DNA"/>
</dbReference>
<accession>A0A285X7X6</accession>
<dbReference type="RefSeq" id="WP_097057210.1">
    <property type="nucleotide sequence ID" value="NZ_OCMF01000005.1"/>
</dbReference>
<reference evidence="3" key="1">
    <citation type="submission" date="2017-09" db="EMBL/GenBank/DDBJ databases">
        <authorList>
            <person name="Varghese N."/>
            <person name="Submissions S."/>
        </authorList>
    </citation>
    <scope>NUCLEOTIDE SEQUENCE [LARGE SCALE GENOMIC DNA]</scope>
    <source>
        <strain evidence="3">CGMCC 1.12641</strain>
    </source>
</reference>
<keyword evidence="1" id="KW-0732">Signal</keyword>